<protein>
    <submittedName>
        <fullName evidence="1">Uncharacterized protein</fullName>
    </submittedName>
</protein>
<organism evidence="1">
    <name type="scientific">Lepeophtheirus salmonis</name>
    <name type="common">Salmon louse</name>
    <name type="synonym">Caligus salmonis</name>
    <dbReference type="NCBI Taxonomy" id="72036"/>
    <lineage>
        <taxon>Eukaryota</taxon>
        <taxon>Metazoa</taxon>
        <taxon>Ecdysozoa</taxon>
        <taxon>Arthropoda</taxon>
        <taxon>Crustacea</taxon>
        <taxon>Multicrustacea</taxon>
        <taxon>Hexanauplia</taxon>
        <taxon>Copepoda</taxon>
        <taxon>Siphonostomatoida</taxon>
        <taxon>Caligidae</taxon>
        <taxon>Lepeophtheirus</taxon>
    </lineage>
</organism>
<dbReference type="EMBL" id="HACA01012055">
    <property type="protein sequence ID" value="CDW29416.1"/>
    <property type="molecule type" value="Transcribed_RNA"/>
</dbReference>
<reference evidence="1" key="1">
    <citation type="submission" date="2014-05" db="EMBL/GenBank/DDBJ databases">
        <authorList>
            <person name="Chronopoulou M."/>
        </authorList>
    </citation>
    <scope>NUCLEOTIDE SEQUENCE</scope>
    <source>
        <tissue evidence="1">Whole organism</tissue>
    </source>
</reference>
<dbReference type="PANTHER" id="PTHR14614">
    <property type="entry name" value="HEPATOCELLULAR CARCINOMA-ASSOCIATED ANTIGEN"/>
    <property type="match status" value="1"/>
</dbReference>
<dbReference type="PANTHER" id="PTHR14614:SF130">
    <property type="entry name" value="PROTEIN-LYSINE N-METHYLTRANSFERASE EEF2KMT"/>
    <property type="match status" value="1"/>
</dbReference>
<accession>A0A0K2TVL2</accession>
<dbReference type="SUPFAM" id="SSF53335">
    <property type="entry name" value="S-adenosyl-L-methionine-dependent methyltransferases"/>
    <property type="match status" value="1"/>
</dbReference>
<evidence type="ECO:0000313" key="1">
    <source>
        <dbReference type="EMBL" id="CDW29416.1"/>
    </source>
</evidence>
<dbReference type="InterPro" id="IPR029063">
    <property type="entry name" value="SAM-dependent_MTases_sf"/>
</dbReference>
<dbReference type="Pfam" id="PF10294">
    <property type="entry name" value="Methyltransf_16"/>
    <property type="match status" value="2"/>
</dbReference>
<proteinExistence type="predicted"/>
<dbReference type="AlphaFoldDB" id="A0A0K2TVL2"/>
<dbReference type="Gene3D" id="3.40.50.150">
    <property type="entry name" value="Vaccinia Virus protein VP39"/>
    <property type="match status" value="1"/>
</dbReference>
<dbReference type="OrthoDB" id="6376291at2759"/>
<sequence>MEKLHKNIWDFVNEHELSKYPVAQEHKIKVQAWLNNILGLGVLEHPLNDFKNDHTEEEFIFKTYERCYGEYVTLLEENKSIFGHGTTGLTSWQGALMLTDWFVINNKILKGKRIIELGSGVGLLGIHLLKTCPDILEYTFTDTHHNVLNFLNYNIHLNLTQTPSYKDSYASIMKNGPPTIITPSNNNSLIAYYRIQKDNPEKDSVSLRKLDWNTGLPKYNLREFDVILGSDIVYERSLIPPLVGVLKTAMDIDSKRRAYIACTERSQTTLDIFETEILNNGLRYEILYKGMYSPRENILNSDVQHQRTRIYEIQSVSSLPADENQSRTL</sequence>
<dbReference type="EMBL" id="HACA01012056">
    <property type="protein sequence ID" value="CDW29417.1"/>
    <property type="molecule type" value="Transcribed_RNA"/>
</dbReference>
<dbReference type="InterPro" id="IPR019410">
    <property type="entry name" value="Methyltransf_16"/>
</dbReference>
<dbReference type="GO" id="GO:0032991">
    <property type="term" value="C:protein-containing complex"/>
    <property type="evidence" value="ECO:0007669"/>
    <property type="project" value="TreeGrafter"/>
</dbReference>
<name>A0A0K2TVL2_LEPSM</name>